<accession>A0ABT5JRH1</accession>
<protein>
    <submittedName>
        <fullName evidence="1">Uncharacterized protein</fullName>
    </submittedName>
</protein>
<gene>
    <name evidence="1" type="ORF">OIK40_12000</name>
</gene>
<dbReference type="RefSeq" id="WP_273678575.1">
    <property type="nucleotide sequence ID" value="NZ_JAQQXQ010000009.1"/>
</dbReference>
<evidence type="ECO:0000313" key="2">
    <source>
        <dbReference type="Proteomes" id="UP001216558"/>
    </source>
</evidence>
<name>A0ABT5JRH1_9SPHN</name>
<organism evidence="1 2">
    <name type="scientific">Erythrobacter fulvus</name>
    <dbReference type="NCBI Taxonomy" id="2987523"/>
    <lineage>
        <taxon>Bacteria</taxon>
        <taxon>Pseudomonadati</taxon>
        <taxon>Pseudomonadota</taxon>
        <taxon>Alphaproteobacteria</taxon>
        <taxon>Sphingomonadales</taxon>
        <taxon>Erythrobacteraceae</taxon>
        <taxon>Erythrobacter/Porphyrobacter group</taxon>
        <taxon>Erythrobacter</taxon>
    </lineage>
</organism>
<comment type="caution">
    <text evidence="1">The sequence shown here is derived from an EMBL/GenBank/DDBJ whole genome shotgun (WGS) entry which is preliminary data.</text>
</comment>
<dbReference type="Proteomes" id="UP001216558">
    <property type="component" value="Unassembled WGS sequence"/>
</dbReference>
<dbReference type="EMBL" id="JAQQXQ010000009">
    <property type="protein sequence ID" value="MDC8755362.1"/>
    <property type="molecule type" value="Genomic_DNA"/>
</dbReference>
<evidence type="ECO:0000313" key="1">
    <source>
        <dbReference type="EMBL" id="MDC8755362.1"/>
    </source>
</evidence>
<proteinExistence type="predicted"/>
<reference evidence="1 2" key="1">
    <citation type="submission" date="2022-10" db="EMBL/GenBank/DDBJ databases">
        <title>Erythrobacter sp. sf7 Genome sequencing.</title>
        <authorList>
            <person name="Park S."/>
        </authorList>
    </citation>
    <scope>NUCLEOTIDE SEQUENCE [LARGE SCALE GENOMIC DNA]</scope>
    <source>
        <strain evidence="2">sf7</strain>
    </source>
</reference>
<keyword evidence="2" id="KW-1185">Reference proteome</keyword>
<sequence>MRFHLFECQVKLATGTTTCHIIAASEEHAALRLLDHYEALGVKLGWYSILRVDHTLPEDQGGGRHLDDILENAPAGLVSLTDIGWVAHSAPVHKLRLYASEDHRGAPIYAIAPNAGVALTLMVNMQLPKSSHVHALKITDVTDSIPEDRRKNLDEVLTAGQAGIAECDDEHNGWWVW</sequence>